<feature type="DNA-binding region" description="H-T-H motif" evidence="4">
    <location>
        <begin position="32"/>
        <end position="51"/>
    </location>
</feature>
<dbReference type="InterPro" id="IPR001647">
    <property type="entry name" value="HTH_TetR"/>
</dbReference>
<dbReference type="EMBL" id="JBBWWT010000001">
    <property type="protein sequence ID" value="MEL1263047.1"/>
    <property type="molecule type" value="Genomic_DNA"/>
</dbReference>
<comment type="caution">
    <text evidence="6">The sequence shown here is derived from an EMBL/GenBank/DDBJ whole genome shotgun (WGS) entry which is preliminary data.</text>
</comment>
<feature type="domain" description="HTH tetR-type" evidence="5">
    <location>
        <begin position="9"/>
        <end position="69"/>
    </location>
</feature>
<dbReference type="RefSeq" id="WP_341724245.1">
    <property type="nucleotide sequence ID" value="NZ_JBBWWT010000001.1"/>
</dbReference>
<dbReference type="PROSITE" id="PS50977">
    <property type="entry name" value="HTH_TETR_2"/>
    <property type="match status" value="1"/>
</dbReference>
<dbReference type="InterPro" id="IPR036271">
    <property type="entry name" value="Tet_transcr_reg_TetR-rel_C_sf"/>
</dbReference>
<name>A0ABU9IVN6_9GAMM</name>
<dbReference type="Pfam" id="PF00440">
    <property type="entry name" value="TetR_N"/>
    <property type="match status" value="1"/>
</dbReference>
<gene>
    <name evidence="6" type="ORF">AAD027_01485</name>
</gene>
<dbReference type="PANTHER" id="PTHR47506">
    <property type="entry name" value="TRANSCRIPTIONAL REGULATORY PROTEIN"/>
    <property type="match status" value="1"/>
</dbReference>
<keyword evidence="7" id="KW-1185">Reference proteome</keyword>
<keyword evidence="1" id="KW-0805">Transcription regulation</keyword>
<evidence type="ECO:0000256" key="1">
    <source>
        <dbReference type="ARBA" id="ARBA00023015"/>
    </source>
</evidence>
<evidence type="ECO:0000256" key="3">
    <source>
        <dbReference type="ARBA" id="ARBA00023163"/>
    </source>
</evidence>
<dbReference type="Proteomes" id="UP001459204">
    <property type="component" value="Unassembled WGS sequence"/>
</dbReference>
<keyword evidence="2 4" id="KW-0238">DNA-binding</keyword>
<sequence>MKAAGRPREFDRELALQGAMKVFWAKGFAATSMEDLVSAMGIGRQSLYNAFGDKRQLYLEALRAYQHATTSAHLARLDAPASPLEGIHDLLAGLAAPDDEVRALGCMGVGSVCEFGAADADLARLREKTGRMLARRVLARLRDGQARSEVAATLDAEQAARHVLMTMAGIQVAARGGASVKEIRKMARFATDQLAAR</sequence>
<dbReference type="Gene3D" id="1.10.10.60">
    <property type="entry name" value="Homeodomain-like"/>
    <property type="match status" value="1"/>
</dbReference>
<accession>A0ABU9IVN6</accession>
<organism evidence="6 7">
    <name type="scientific">Pseudoxanthomonas putridarboris</name>
    <dbReference type="NCBI Taxonomy" id="752605"/>
    <lineage>
        <taxon>Bacteria</taxon>
        <taxon>Pseudomonadati</taxon>
        <taxon>Pseudomonadota</taxon>
        <taxon>Gammaproteobacteria</taxon>
        <taxon>Lysobacterales</taxon>
        <taxon>Lysobacteraceae</taxon>
        <taxon>Pseudoxanthomonas</taxon>
    </lineage>
</organism>
<keyword evidence="3" id="KW-0804">Transcription</keyword>
<dbReference type="Gene3D" id="1.10.357.10">
    <property type="entry name" value="Tetracycline Repressor, domain 2"/>
    <property type="match status" value="1"/>
</dbReference>
<evidence type="ECO:0000313" key="6">
    <source>
        <dbReference type="EMBL" id="MEL1263047.1"/>
    </source>
</evidence>
<dbReference type="InterPro" id="IPR009057">
    <property type="entry name" value="Homeodomain-like_sf"/>
</dbReference>
<dbReference type="PANTHER" id="PTHR47506:SF1">
    <property type="entry name" value="HTH-TYPE TRANSCRIPTIONAL REGULATOR YJDC"/>
    <property type="match status" value="1"/>
</dbReference>
<reference evidence="6 7" key="1">
    <citation type="submission" date="2024-04" db="EMBL/GenBank/DDBJ databases">
        <title>Draft genome sequence of Pseudoxanthomonas putridarboris WD12.</title>
        <authorList>
            <person name="Oh J."/>
        </authorList>
    </citation>
    <scope>NUCLEOTIDE SEQUENCE [LARGE SCALE GENOMIC DNA]</scope>
    <source>
        <strain evidence="6 7">WD12</strain>
    </source>
</reference>
<evidence type="ECO:0000256" key="2">
    <source>
        <dbReference type="ARBA" id="ARBA00023125"/>
    </source>
</evidence>
<protein>
    <submittedName>
        <fullName evidence="6">Helix-turn-helix domain-containing protein</fullName>
    </submittedName>
</protein>
<evidence type="ECO:0000259" key="5">
    <source>
        <dbReference type="PROSITE" id="PS50977"/>
    </source>
</evidence>
<dbReference type="SUPFAM" id="SSF48498">
    <property type="entry name" value="Tetracyclin repressor-like, C-terminal domain"/>
    <property type="match status" value="1"/>
</dbReference>
<proteinExistence type="predicted"/>
<evidence type="ECO:0000313" key="7">
    <source>
        <dbReference type="Proteomes" id="UP001459204"/>
    </source>
</evidence>
<dbReference type="SUPFAM" id="SSF46689">
    <property type="entry name" value="Homeodomain-like"/>
    <property type="match status" value="1"/>
</dbReference>
<evidence type="ECO:0000256" key="4">
    <source>
        <dbReference type="PROSITE-ProRule" id="PRU00335"/>
    </source>
</evidence>